<protein>
    <submittedName>
        <fullName evidence="1">DNA N-6-adenine-methyltransferase (Dam)</fullName>
    </submittedName>
</protein>
<proteinExistence type="predicted"/>
<dbReference type="Proteomes" id="UP000184529">
    <property type="component" value="Unassembled WGS sequence"/>
</dbReference>
<dbReference type="AlphaFoldDB" id="A0A1M6L1D4"/>
<gene>
    <name evidence="1" type="ORF">SAMN02745219_03028</name>
</gene>
<evidence type="ECO:0000313" key="2">
    <source>
        <dbReference type="Proteomes" id="UP000184529"/>
    </source>
</evidence>
<dbReference type="InterPro" id="IPR008593">
    <property type="entry name" value="Dam_MeTrfase"/>
</dbReference>
<dbReference type="STRING" id="1121432.SAMN02745219_03028"/>
<keyword evidence="2" id="KW-1185">Reference proteome</keyword>
<evidence type="ECO:0000313" key="1">
    <source>
        <dbReference type="EMBL" id="SHJ64922.1"/>
    </source>
</evidence>
<name>A0A1M6L1D4_9FIRM</name>
<accession>A0A1M6L1D4</accession>
<dbReference type="GO" id="GO:0009307">
    <property type="term" value="P:DNA restriction-modification system"/>
    <property type="evidence" value="ECO:0007669"/>
    <property type="project" value="InterPro"/>
</dbReference>
<dbReference type="GO" id="GO:0032259">
    <property type="term" value="P:methylation"/>
    <property type="evidence" value="ECO:0007669"/>
    <property type="project" value="UniProtKB-KW"/>
</dbReference>
<keyword evidence="1" id="KW-0489">Methyltransferase</keyword>
<reference evidence="2" key="1">
    <citation type="submission" date="2016-11" db="EMBL/GenBank/DDBJ databases">
        <authorList>
            <person name="Varghese N."/>
            <person name="Submissions S."/>
        </authorList>
    </citation>
    <scope>NUCLEOTIDE SEQUENCE [LARGE SCALE GENOMIC DNA]</scope>
    <source>
        <strain evidence="2">DSM 16057</strain>
    </source>
</reference>
<dbReference type="EMBL" id="FQZM01000046">
    <property type="protein sequence ID" value="SHJ64922.1"/>
    <property type="molecule type" value="Genomic_DNA"/>
</dbReference>
<dbReference type="GO" id="GO:0009007">
    <property type="term" value="F:site-specific DNA-methyltransferase (adenine-specific) activity"/>
    <property type="evidence" value="ECO:0007669"/>
    <property type="project" value="InterPro"/>
</dbReference>
<dbReference type="Pfam" id="PF05869">
    <property type="entry name" value="Dam"/>
    <property type="match status" value="1"/>
</dbReference>
<keyword evidence="1" id="KW-0808">Transferase</keyword>
<sequence length="64" mass="7048">MLNEGMFSSRTGEWETPQTFFEALNAEFHFTLDVCARPENAKCSRFFLPSKTACSNPGSGKPAG</sequence>
<organism evidence="1 2">
    <name type="scientific">Desulfofundulus thermosubterraneus DSM 16057</name>
    <dbReference type="NCBI Taxonomy" id="1121432"/>
    <lineage>
        <taxon>Bacteria</taxon>
        <taxon>Bacillati</taxon>
        <taxon>Bacillota</taxon>
        <taxon>Clostridia</taxon>
        <taxon>Eubacteriales</taxon>
        <taxon>Peptococcaceae</taxon>
        <taxon>Desulfofundulus</taxon>
    </lineage>
</organism>
<dbReference type="GO" id="GO:0003677">
    <property type="term" value="F:DNA binding"/>
    <property type="evidence" value="ECO:0007669"/>
    <property type="project" value="InterPro"/>
</dbReference>